<dbReference type="SUPFAM" id="SSF50965">
    <property type="entry name" value="Galactose oxidase, central domain"/>
    <property type="match status" value="1"/>
</dbReference>
<dbReference type="InterPro" id="IPR011043">
    <property type="entry name" value="Gal_Oxase/kelch_b-propeller"/>
</dbReference>
<proteinExistence type="predicted"/>
<protein>
    <recommendedName>
        <fullName evidence="4">Nicotinic acid mononucleotide adenyltransferase</fullName>
    </recommendedName>
</protein>
<organism evidence="3">
    <name type="scientific">Flagellimonas sp. MMG031</name>
    <dbReference type="NCBI Taxonomy" id="3158549"/>
    <lineage>
        <taxon>Bacteria</taxon>
        <taxon>Pseudomonadati</taxon>
        <taxon>Bacteroidota</taxon>
        <taxon>Flavobacteriia</taxon>
        <taxon>Flavobacteriales</taxon>
        <taxon>Flavobacteriaceae</taxon>
        <taxon>Flagellimonas</taxon>
    </lineage>
</organism>
<feature type="signal peptide" evidence="2">
    <location>
        <begin position="1"/>
        <end position="24"/>
    </location>
</feature>
<sequence>MTLFKNCSCYALILFFIGCSSVDSNEIANSDAAEEDTESPTENPDPSNESVLDLVNVQYLADTPKLAMDLHMVLGNSLYSIKGQDTYVFNFDTTVWTYLGSDPDLPNFIASGISFLRNGLWTIFTSRGLYEFDFSLQDWKAIDVFPLNENFYISAFYIEEQDAIYYVDPANGNRTIYKYLLDTNESIAQGGYGLKGRFSLVNPNAFVYNNGHYITYVTDEEVFEVYKFSSDFTKLEMVNSYNVGHSLDNGVAMLFGDYIIFGLGGTSSLNEDLSVTFLRSDRRFYSYDLVNDKFLDIPSSFYEGRMNASLVTYNNEFYLINGFTIENNQNEPKLSMEKLKFDHVTN</sequence>
<keyword evidence="2" id="KW-0732">Signal</keyword>
<dbReference type="InterPro" id="IPR015915">
    <property type="entry name" value="Kelch-typ_b-propeller"/>
</dbReference>
<accession>A0AAU7MUH7</accession>
<evidence type="ECO:0000313" key="3">
    <source>
        <dbReference type="EMBL" id="XBQ22085.1"/>
    </source>
</evidence>
<dbReference type="Gene3D" id="2.120.10.80">
    <property type="entry name" value="Kelch-type beta propeller"/>
    <property type="match status" value="1"/>
</dbReference>
<dbReference type="EMBL" id="CP157804">
    <property type="protein sequence ID" value="XBQ22085.1"/>
    <property type="molecule type" value="Genomic_DNA"/>
</dbReference>
<gene>
    <name evidence="3" type="ORF">ABNE31_10795</name>
</gene>
<evidence type="ECO:0000256" key="2">
    <source>
        <dbReference type="SAM" id="SignalP"/>
    </source>
</evidence>
<dbReference type="KEGG" id="fld:ABNE31_10795"/>
<reference evidence="3" key="1">
    <citation type="submission" date="2024-05" db="EMBL/GenBank/DDBJ databases">
        <title>Draft Genome Sequences of Flagellimonas sp. MMG031 and Marinobacter sp. MMG032 Isolated from the dinoflagellate Symbiodinium pilosum.</title>
        <authorList>
            <person name="Shikuma N.J."/>
            <person name="Farrell M.V."/>
        </authorList>
    </citation>
    <scope>NUCLEOTIDE SEQUENCE</scope>
    <source>
        <strain evidence="3">MMG031</strain>
    </source>
</reference>
<dbReference type="RefSeq" id="WP_349351129.1">
    <property type="nucleotide sequence ID" value="NZ_CP157804.1"/>
</dbReference>
<evidence type="ECO:0008006" key="4">
    <source>
        <dbReference type="Google" id="ProtNLM"/>
    </source>
</evidence>
<feature type="region of interest" description="Disordered" evidence="1">
    <location>
        <begin position="29"/>
        <end position="49"/>
    </location>
</feature>
<evidence type="ECO:0000256" key="1">
    <source>
        <dbReference type="SAM" id="MobiDB-lite"/>
    </source>
</evidence>
<feature type="compositionally biased region" description="Polar residues" evidence="1">
    <location>
        <begin position="40"/>
        <end position="49"/>
    </location>
</feature>
<dbReference type="AlphaFoldDB" id="A0AAU7MUH7"/>
<feature type="chain" id="PRO_5043526368" description="Nicotinic acid mononucleotide adenyltransferase" evidence="2">
    <location>
        <begin position="25"/>
        <end position="346"/>
    </location>
</feature>
<name>A0AAU7MUH7_9FLAO</name>
<dbReference type="PROSITE" id="PS51257">
    <property type="entry name" value="PROKAR_LIPOPROTEIN"/>
    <property type="match status" value="1"/>
</dbReference>